<dbReference type="AlphaFoldDB" id="A0A0E9NM00"/>
<feature type="region of interest" description="Disordered" evidence="1">
    <location>
        <begin position="70"/>
        <end position="121"/>
    </location>
</feature>
<feature type="compositionally biased region" description="Polar residues" evidence="1">
    <location>
        <begin position="82"/>
        <end position="100"/>
    </location>
</feature>
<evidence type="ECO:0000313" key="2">
    <source>
        <dbReference type="EMBL" id="GAO50892.1"/>
    </source>
</evidence>
<reference evidence="2 3" key="2">
    <citation type="journal article" date="2014" name="J. Gen. Appl. Microbiol.">
        <title>The early diverging ascomycetous budding yeast Saitoella complicata has three histone deacetylases belonging to the Clr6, Hos2, and Rpd3 lineages.</title>
        <authorList>
            <person name="Nishida H."/>
            <person name="Matsumoto T."/>
            <person name="Kondo S."/>
            <person name="Hamamoto M."/>
            <person name="Yoshikawa H."/>
        </authorList>
    </citation>
    <scope>NUCLEOTIDE SEQUENCE [LARGE SCALE GENOMIC DNA]</scope>
    <source>
        <strain evidence="2 3">NRRL Y-17804</strain>
    </source>
</reference>
<protein>
    <submittedName>
        <fullName evidence="2">Uncharacterized protein</fullName>
    </submittedName>
</protein>
<sequence>MLSVSQNTRSKRKANVEEYAYDPTGFTSRKRRNIQSTVKHAEQSYFSRNSGGGDYNYILHNHYRTDAMDEEMDMSPAPPSLSKLNISMDTSTSRGSTPITNPEEEDVNMEAEPQKQPSKQRMVIVMGYRTDCERCKNKEPGHYSHLVPAQ</sequence>
<reference evidence="2 3" key="1">
    <citation type="journal article" date="2011" name="J. Gen. Appl. Microbiol.">
        <title>Draft genome sequencing of the enigmatic yeast Saitoella complicata.</title>
        <authorList>
            <person name="Nishida H."/>
            <person name="Hamamoto M."/>
            <person name="Sugiyama J."/>
        </authorList>
    </citation>
    <scope>NUCLEOTIDE SEQUENCE [LARGE SCALE GENOMIC DNA]</scope>
    <source>
        <strain evidence="2 3">NRRL Y-17804</strain>
    </source>
</reference>
<dbReference type="Proteomes" id="UP000033140">
    <property type="component" value="Unassembled WGS sequence"/>
</dbReference>
<accession>A0A0E9NM00</accession>
<feature type="compositionally biased region" description="Polar residues" evidence="1">
    <location>
        <begin position="34"/>
        <end position="49"/>
    </location>
</feature>
<comment type="caution">
    <text evidence="2">The sequence shown here is derived from an EMBL/GenBank/DDBJ whole genome shotgun (WGS) entry which is preliminary data.</text>
</comment>
<evidence type="ECO:0000256" key="1">
    <source>
        <dbReference type="SAM" id="MobiDB-lite"/>
    </source>
</evidence>
<feature type="region of interest" description="Disordered" evidence="1">
    <location>
        <begin position="28"/>
        <end position="51"/>
    </location>
</feature>
<dbReference type="OrthoDB" id="2446291at2759"/>
<dbReference type="RefSeq" id="XP_019024825.1">
    <property type="nucleotide sequence ID" value="XM_019170491.1"/>
</dbReference>
<dbReference type="EMBL" id="BACD03000038">
    <property type="protein sequence ID" value="GAO50892.1"/>
    <property type="molecule type" value="Genomic_DNA"/>
</dbReference>
<gene>
    <name evidence="2" type="ORF">G7K_5011-t1</name>
</gene>
<reference evidence="2 3" key="3">
    <citation type="journal article" date="2015" name="Genome Announc.">
        <title>Draft Genome Sequence of the Archiascomycetous Yeast Saitoella complicata.</title>
        <authorList>
            <person name="Yamauchi K."/>
            <person name="Kondo S."/>
            <person name="Hamamoto M."/>
            <person name="Takahashi Y."/>
            <person name="Ogura Y."/>
            <person name="Hayashi T."/>
            <person name="Nishida H."/>
        </authorList>
    </citation>
    <scope>NUCLEOTIDE SEQUENCE [LARGE SCALE GENOMIC DNA]</scope>
    <source>
        <strain evidence="2 3">NRRL Y-17804</strain>
    </source>
</reference>
<name>A0A0E9NM00_SAICN</name>
<keyword evidence="3" id="KW-1185">Reference proteome</keyword>
<organism evidence="2 3">
    <name type="scientific">Saitoella complicata (strain BCRC 22490 / CBS 7301 / JCM 7358 / NBRC 10748 / NRRL Y-17804)</name>
    <dbReference type="NCBI Taxonomy" id="698492"/>
    <lineage>
        <taxon>Eukaryota</taxon>
        <taxon>Fungi</taxon>
        <taxon>Dikarya</taxon>
        <taxon>Ascomycota</taxon>
        <taxon>Taphrinomycotina</taxon>
        <taxon>Taphrinomycotina incertae sedis</taxon>
        <taxon>Saitoella</taxon>
    </lineage>
</organism>
<proteinExistence type="predicted"/>
<evidence type="ECO:0000313" key="3">
    <source>
        <dbReference type="Proteomes" id="UP000033140"/>
    </source>
</evidence>